<dbReference type="RefSeq" id="WP_110322256.1">
    <property type="nucleotide sequence ID" value="NZ_QJKD01000003.1"/>
</dbReference>
<keyword evidence="4" id="KW-1185">Reference proteome</keyword>
<sequence length="1317" mass="153389">MAKKKAGKAKKINSCISKSTIQEVQVSRTGGQIALTGFTYQFLYSCYLILSEIDENTVFYLEGIEDIDKIRLVDSDDCNTHIQLKYSTQKQDASFLKDVLKNYLEVYLIDKKRNFKLIYDFQVAKGNLGKLFDSSLDVTSNTYWKKIIEQIKKENPFWNWNNFSYDSFISKLSFEKIEKNTLSQEIEKLLIGTYDIVTDNISIFANGLKICCLEKMEHRKSINKKELDSVILNIKDDISKGIHNPANSWIKKVIFESGDNTETDYSYYEGKKPSYQDIARHLPVKRTLLEKEVATSIEDNRVTVIKASSGQGKTTLALKVAYDLQEQYTIYQLLWCNDHKELNNIVSYFATRVKMGEKPLIIIDNLDSQLSEWNRLAQLLQDEVAYHYRLLITTREDDWYNYSGDLSNVKSLQVVKLFLGEEEAQDIFNVLSQTGKLHPSITNWRKSFRIVEKKKLLIEYIYLLTHGEMLTERINNQIIQISGTDSGKIKCEILRKICFADICGVKLSAKKLIGSLTETTSQDYGEVLKSIENEFLIRIDNKEKYIEGLHPVRSQHIVDKLHEFIEVETTALQVINIADSTYYTKLFSYLPKIIGNKESFYLQLVEVIWDKNNLTPYVDALRGIFSGSVMQYYLANQSIYDDANEHGGLFLLDMELNPFTKFEEIDTSLNTLDDIQKIVPANKNIEYLCSLRNTTPKIEISKTDIYFLCKALYERFKNDEVFNITSDITSYATIMYWLINIDHSFNLSNNIPLELLWERCNSYSMDTISTIMYTSFCGNRESYMAYVNENLDSILAYLRNETESLQVYVNEKRDEVHVNYILFASEINKGNDESVSRIKTICKMLPIFDTYCADTIKPMIDALSGYKIPNDAHKIMPIRNIVIMFHQEFTSLWSKTILSNYECDSIYEWIEHWFHIRTNIVNLSNKIVMCIHKLLEQKQLGKLADEIDELREELNKNLIREYRYPYEDRPFDEKANLPEGLSKIKSDFFQSIQNFYNQIVGFLSRDNEKTRLALINLRQALSMLKKMQTYFNEICIEQKILMEKHQELCENEDEAYQHLMSSCQYFNEHKPSKYFNKYQINIWYEKNYQEKLIKTSDTLSDLSAAYSISFPEDYFSDGILSKYPIVVNNFDLTDSDKLMHLLYLCTPFAELEYDYLLLLFCNKPNVLIPSGLKIPKKFLGTLKQCVENDDESLVDELGLPFPIEITSQIVDCFANVYDVEKPAVTGYENVDRVGELLWAFSKSRQVLTNYQDEAYFISIEKRYKDEILKLLSDISDKIVDEPFTEISNICKAVFEGDEFLDVELNAFYNNLNSLCLN</sequence>
<evidence type="ECO:0000313" key="4">
    <source>
        <dbReference type="Proteomes" id="UP000248057"/>
    </source>
</evidence>
<protein>
    <recommendedName>
        <fullName evidence="2">Novel STAND NTPase 5 domain-containing protein</fullName>
    </recommendedName>
</protein>
<reference evidence="3 4" key="1">
    <citation type="submission" date="2018-05" db="EMBL/GenBank/DDBJ databases">
        <title>Genomic Encyclopedia of Type Strains, Phase IV (KMG-IV): sequencing the most valuable type-strain genomes for metagenomic binning, comparative biology and taxonomic classification.</title>
        <authorList>
            <person name="Goeker M."/>
        </authorList>
    </citation>
    <scope>NUCLEOTIDE SEQUENCE [LARGE SCALE GENOMIC DNA]</scope>
    <source>
        <strain evidence="3 4">DSM 24995</strain>
    </source>
</reference>
<dbReference type="InterPro" id="IPR027417">
    <property type="entry name" value="P-loop_NTPase"/>
</dbReference>
<dbReference type="GeneID" id="86060722"/>
<accession>A0A2V3YD63</accession>
<evidence type="ECO:0000256" key="1">
    <source>
        <dbReference type="SAM" id="Coils"/>
    </source>
</evidence>
<gene>
    <name evidence="3" type="ORF">DFR60_103210</name>
</gene>
<name>A0A2V3YD63_9FIRM</name>
<evidence type="ECO:0000313" key="3">
    <source>
        <dbReference type="EMBL" id="PXX55159.1"/>
    </source>
</evidence>
<dbReference type="EMBL" id="QJKD01000003">
    <property type="protein sequence ID" value="PXX55159.1"/>
    <property type="molecule type" value="Genomic_DNA"/>
</dbReference>
<dbReference type="Proteomes" id="UP000248057">
    <property type="component" value="Unassembled WGS sequence"/>
</dbReference>
<proteinExistence type="predicted"/>
<dbReference type="SUPFAM" id="SSF52540">
    <property type="entry name" value="P-loop containing nucleoside triphosphate hydrolases"/>
    <property type="match status" value="1"/>
</dbReference>
<dbReference type="Pfam" id="PF25199">
    <property type="entry name" value="nSTAND_NTPase5"/>
    <property type="match status" value="1"/>
</dbReference>
<feature type="coiled-coil region" evidence="1">
    <location>
        <begin position="933"/>
        <end position="960"/>
    </location>
</feature>
<organism evidence="3 4">
    <name type="scientific">Hungatella effluvii</name>
    <dbReference type="NCBI Taxonomy" id="1096246"/>
    <lineage>
        <taxon>Bacteria</taxon>
        <taxon>Bacillati</taxon>
        <taxon>Bacillota</taxon>
        <taxon>Clostridia</taxon>
        <taxon>Lachnospirales</taxon>
        <taxon>Lachnospiraceae</taxon>
        <taxon>Hungatella</taxon>
    </lineage>
</organism>
<evidence type="ECO:0000259" key="2">
    <source>
        <dbReference type="Pfam" id="PF25199"/>
    </source>
</evidence>
<comment type="caution">
    <text evidence="3">The sequence shown here is derived from an EMBL/GenBank/DDBJ whole genome shotgun (WGS) entry which is preliminary data.</text>
</comment>
<feature type="domain" description="Novel STAND NTPase 5" evidence="2">
    <location>
        <begin position="266"/>
        <end position="405"/>
    </location>
</feature>
<dbReference type="InterPro" id="IPR057574">
    <property type="entry name" value="nSTAND_NTPase5_dom"/>
</dbReference>
<keyword evidence="1" id="KW-0175">Coiled coil</keyword>